<proteinExistence type="predicted"/>
<feature type="domain" description="Glycosyltransferase 2-like" evidence="1">
    <location>
        <begin position="135"/>
        <end position="311"/>
    </location>
</feature>
<dbReference type="Gene3D" id="3.90.550.10">
    <property type="entry name" value="Spore Coat Polysaccharide Biosynthesis Protein SpsA, Chain A"/>
    <property type="match status" value="1"/>
</dbReference>
<keyword evidence="2" id="KW-0808">Transferase</keyword>
<organism evidence="2 3">
    <name type="scientific">Mycolicibacterium hodleri</name>
    <dbReference type="NCBI Taxonomy" id="49897"/>
    <lineage>
        <taxon>Bacteria</taxon>
        <taxon>Bacillati</taxon>
        <taxon>Actinomycetota</taxon>
        <taxon>Actinomycetes</taxon>
        <taxon>Mycobacteriales</taxon>
        <taxon>Mycobacteriaceae</taxon>
        <taxon>Mycolicibacterium</taxon>
    </lineage>
</organism>
<dbReference type="InterPro" id="IPR001173">
    <property type="entry name" value="Glyco_trans_2-like"/>
</dbReference>
<gene>
    <name evidence="2" type="ORF">EAH80_23340</name>
</gene>
<evidence type="ECO:0000259" key="1">
    <source>
        <dbReference type="Pfam" id="PF00535"/>
    </source>
</evidence>
<name>A0A502E1I0_9MYCO</name>
<dbReference type="PANTHER" id="PTHR43685:SF14">
    <property type="entry name" value="GLYCOSYLTRANSFERASE 2-LIKE DOMAIN-CONTAINING PROTEIN"/>
    <property type="match status" value="1"/>
</dbReference>
<dbReference type="InterPro" id="IPR050834">
    <property type="entry name" value="Glycosyltransf_2"/>
</dbReference>
<dbReference type="PANTHER" id="PTHR43685">
    <property type="entry name" value="GLYCOSYLTRANSFERASE"/>
    <property type="match status" value="1"/>
</dbReference>
<dbReference type="EMBL" id="RCZG01000012">
    <property type="protein sequence ID" value="TPG31437.1"/>
    <property type="molecule type" value="Genomic_DNA"/>
</dbReference>
<keyword evidence="3" id="KW-1185">Reference proteome</keyword>
<protein>
    <submittedName>
        <fullName evidence="2">Glycosyltransferase</fullName>
    </submittedName>
</protein>
<dbReference type="Pfam" id="PF00535">
    <property type="entry name" value="Glycos_transf_2"/>
    <property type="match status" value="1"/>
</dbReference>
<sequence length="452" mass="48953">MVPHSRCSLHTWRSASGRHCTSCSPSHQRKVTSVSPEQSAVALPITELNDDTEHWSGAVWVGQIDDRDITSGSIHLTQGGSFNSARLLVWNADTPRGFVEVPVSDGMVDGAELAARVSQLPSVTPESQAPEPPFSVILCTKDRPGQLRDTLGSLVELNYPAFEIVVVDNAPASGLTPPVVAEFASRGVRIVQAARRGLAVARNVGIESARHEFIAFTDDDVLVDPRWLKNLARGFARATDVSCVTGMVPTAEVLTPAQSYFDNRVGWASQCRPEIYTMANPPKDDPLFPLGVARFGTGANIAFRRSAIRRLGGFDEGMGVGSPTGGGEDIDMFVRVLLAGQTLAYEPGALVWHRHRKSLEDLEVQIYNYGLGLGAWITKLMLRPRTFVLVARRGIAGLAHLRRITVVENSGAMPDTLEGLTKLERRGVLAGPRALLRSRLDGRSATPLLVKS</sequence>
<evidence type="ECO:0000313" key="2">
    <source>
        <dbReference type="EMBL" id="TPG31437.1"/>
    </source>
</evidence>
<dbReference type="AlphaFoldDB" id="A0A502E1I0"/>
<reference evidence="2 3" key="1">
    <citation type="journal article" date="2019" name="Environ. Microbiol.">
        <title>Species interactions and distinct microbial communities in high Arctic permafrost affected cryosols are associated with the CH4 and CO2 gas fluxes.</title>
        <authorList>
            <person name="Altshuler I."/>
            <person name="Hamel J."/>
            <person name="Turney S."/>
            <person name="Magnuson E."/>
            <person name="Levesque R."/>
            <person name="Greer C."/>
            <person name="Whyte L.G."/>
        </authorList>
    </citation>
    <scope>NUCLEOTIDE SEQUENCE [LARGE SCALE GENOMIC DNA]</scope>
    <source>
        <strain evidence="2 3">S5.20</strain>
    </source>
</reference>
<comment type="caution">
    <text evidence="2">The sequence shown here is derived from an EMBL/GenBank/DDBJ whole genome shotgun (WGS) entry which is preliminary data.</text>
</comment>
<accession>A0A502E1I0</accession>
<dbReference type="GO" id="GO:0016740">
    <property type="term" value="F:transferase activity"/>
    <property type="evidence" value="ECO:0007669"/>
    <property type="project" value="UniProtKB-KW"/>
</dbReference>
<evidence type="ECO:0000313" key="3">
    <source>
        <dbReference type="Proteomes" id="UP000320095"/>
    </source>
</evidence>
<dbReference type="Proteomes" id="UP000320095">
    <property type="component" value="Unassembled WGS sequence"/>
</dbReference>
<dbReference type="InterPro" id="IPR029044">
    <property type="entry name" value="Nucleotide-diphossugar_trans"/>
</dbReference>
<dbReference type="SUPFAM" id="SSF53448">
    <property type="entry name" value="Nucleotide-diphospho-sugar transferases"/>
    <property type="match status" value="1"/>
</dbReference>